<evidence type="ECO:0000256" key="5">
    <source>
        <dbReference type="ARBA" id="ARBA00023002"/>
    </source>
</evidence>
<dbReference type="InterPro" id="IPR000415">
    <property type="entry name" value="Nitroreductase-like"/>
</dbReference>
<dbReference type="PANTHER" id="PTHR43673">
    <property type="entry name" value="NAD(P)H NITROREDUCTASE YDGI-RELATED"/>
    <property type="match status" value="1"/>
</dbReference>
<dbReference type="Pfam" id="PF00881">
    <property type="entry name" value="Nitroreductase"/>
    <property type="match status" value="1"/>
</dbReference>
<dbReference type="InterPro" id="IPR029479">
    <property type="entry name" value="Nitroreductase"/>
</dbReference>
<evidence type="ECO:0000259" key="6">
    <source>
        <dbReference type="Pfam" id="PF00881"/>
    </source>
</evidence>
<dbReference type="CDD" id="cd02062">
    <property type="entry name" value="Nitro_FMN_reductase"/>
    <property type="match status" value="1"/>
</dbReference>
<comment type="similarity">
    <text evidence="2">Belongs to the nitroreductase family.</text>
</comment>
<evidence type="ECO:0000256" key="2">
    <source>
        <dbReference type="ARBA" id="ARBA00007118"/>
    </source>
</evidence>
<comment type="cofactor">
    <cofactor evidence="1">
        <name>FMN</name>
        <dbReference type="ChEBI" id="CHEBI:58210"/>
    </cofactor>
</comment>
<keyword evidence="4" id="KW-0288">FMN</keyword>
<organism evidence="7">
    <name type="scientific">uncultured Desulfobacterium sp</name>
    <dbReference type="NCBI Taxonomy" id="201089"/>
    <lineage>
        <taxon>Bacteria</taxon>
        <taxon>Pseudomonadati</taxon>
        <taxon>Thermodesulfobacteriota</taxon>
        <taxon>Desulfobacteria</taxon>
        <taxon>Desulfobacterales</taxon>
        <taxon>Desulfobacteriaceae</taxon>
        <taxon>Desulfobacterium</taxon>
        <taxon>environmental samples</taxon>
    </lineage>
</organism>
<evidence type="ECO:0000256" key="4">
    <source>
        <dbReference type="ARBA" id="ARBA00022643"/>
    </source>
</evidence>
<proteinExistence type="inferred from homology"/>
<name>A0A445MZ57_9BACT</name>
<keyword evidence="3" id="KW-0285">Flavoprotein</keyword>
<protein>
    <submittedName>
        <fullName evidence="7">Nitroreductase</fullName>
    </submittedName>
</protein>
<sequence length="244" mass="28223">MNYESLLELVKKRRSIRCFKPDPVPDEYIEKIIDAARWAPSGFNMQPWEFAVVKKPKLKEEIVKLIGEGFLQFKEMETTREPWQGALWKLNIMNKKGMDFTKAPVYIILLGDPRTNAGLPMGIRFDPNLCQSVYRDSLASAFLYMHLAATTLGLASQWVSAIKLPFVHCMVKDLLGIPNSMEIHDMMALGYPAIRPSRKFLRNTEKMVHYDKCDKDDFRTDEEVRDFVKRSRSWTIGVLSRSPD</sequence>
<accession>A0A445MZ57</accession>
<dbReference type="GO" id="GO:0016491">
    <property type="term" value="F:oxidoreductase activity"/>
    <property type="evidence" value="ECO:0007669"/>
    <property type="project" value="UniProtKB-KW"/>
</dbReference>
<keyword evidence="5" id="KW-0560">Oxidoreductase</keyword>
<feature type="domain" description="Nitroreductase" evidence="6">
    <location>
        <begin position="10"/>
        <end position="191"/>
    </location>
</feature>
<evidence type="ECO:0000256" key="3">
    <source>
        <dbReference type="ARBA" id="ARBA00022630"/>
    </source>
</evidence>
<evidence type="ECO:0000256" key="1">
    <source>
        <dbReference type="ARBA" id="ARBA00001917"/>
    </source>
</evidence>
<evidence type="ECO:0000313" key="7">
    <source>
        <dbReference type="EMBL" id="SPD74719.1"/>
    </source>
</evidence>
<dbReference type="SUPFAM" id="SSF55469">
    <property type="entry name" value="FMN-dependent nitroreductase-like"/>
    <property type="match status" value="1"/>
</dbReference>
<dbReference type="AlphaFoldDB" id="A0A445MZ57"/>
<dbReference type="PANTHER" id="PTHR43673:SF2">
    <property type="entry name" value="NITROREDUCTASE"/>
    <property type="match status" value="1"/>
</dbReference>
<dbReference type="Gene3D" id="3.40.109.10">
    <property type="entry name" value="NADH Oxidase"/>
    <property type="match status" value="1"/>
</dbReference>
<reference evidence="7" key="1">
    <citation type="submission" date="2018-01" db="EMBL/GenBank/DDBJ databases">
        <authorList>
            <person name="Regsiter A."/>
            <person name="William W."/>
        </authorList>
    </citation>
    <scope>NUCLEOTIDE SEQUENCE</scope>
    <source>
        <strain evidence="7">TRIP AH-1</strain>
    </source>
</reference>
<dbReference type="EMBL" id="OJIN01000171">
    <property type="protein sequence ID" value="SPD74719.1"/>
    <property type="molecule type" value="Genomic_DNA"/>
</dbReference>
<gene>
    <name evidence="7" type="ORF">PITCH_A300022</name>
</gene>